<protein>
    <submittedName>
        <fullName evidence="17">Efflux RND transporter periplasmic adaptor subunit</fullName>
    </submittedName>
</protein>
<dbReference type="PANTHER" id="PTHR30158">
    <property type="entry name" value="ACRA/E-RELATED COMPONENT OF DRUG EFFLUX TRANSPORTER"/>
    <property type="match status" value="1"/>
</dbReference>
<evidence type="ECO:0000256" key="9">
    <source>
        <dbReference type="ARBA" id="ARBA00023288"/>
    </source>
</evidence>
<feature type="domain" description="Multidrug resistance protein MdtA-like barrel-sandwich hybrid" evidence="14">
    <location>
        <begin position="66"/>
        <end position="208"/>
    </location>
</feature>
<dbReference type="FunFam" id="2.40.420.20:FF:000001">
    <property type="entry name" value="Efflux RND transporter periplasmic adaptor subunit"/>
    <property type="match status" value="1"/>
</dbReference>
<feature type="chain" id="PRO_5041431649" evidence="12">
    <location>
        <begin position="25"/>
        <end position="409"/>
    </location>
</feature>
<evidence type="ECO:0000259" key="15">
    <source>
        <dbReference type="Pfam" id="PF25944"/>
    </source>
</evidence>
<dbReference type="Pfam" id="PF25944">
    <property type="entry name" value="Beta-barrel_RND"/>
    <property type="match status" value="1"/>
</dbReference>
<evidence type="ECO:0000256" key="12">
    <source>
        <dbReference type="SAM" id="SignalP"/>
    </source>
</evidence>
<evidence type="ECO:0000256" key="10">
    <source>
        <dbReference type="SAM" id="Coils"/>
    </source>
</evidence>
<keyword evidence="10" id="KW-0175">Coiled coil</keyword>
<evidence type="ECO:0000259" key="13">
    <source>
        <dbReference type="Pfam" id="PF25876"/>
    </source>
</evidence>
<evidence type="ECO:0000256" key="7">
    <source>
        <dbReference type="ARBA" id="ARBA00023136"/>
    </source>
</evidence>
<dbReference type="Pfam" id="PF25967">
    <property type="entry name" value="RND-MFP_C"/>
    <property type="match status" value="1"/>
</dbReference>
<keyword evidence="9" id="KW-0449">Lipoprotein</keyword>
<dbReference type="InterPro" id="IPR058624">
    <property type="entry name" value="MdtA-like_HH"/>
</dbReference>
<evidence type="ECO:0000256" key="1">
    <source>
        <dbReference type="ARBA" id="ARBA00004519"/>
    </source>
</evidence>
<dbReference type="InterPro" id="IPR058625">
    <property type="entry name" value="MdtA-like_BSH"/>
</dbReference>
<name>A0AA47ICW0_9XANT</name>
<evidence type="ECO:0000256" key="2">
    <source>
        <dbReference type="ARBA" id="ARBA00009477"/>
    </source>
</evidence>
<dbReference type="InterPro" id="IPR006143">
    <property type="entry name" value="RND_pump_MFP"/>
</dbReference>
<keyword evidence="4" id="KW-1003">Cell membrane</keyword>
<feature type="domain" description="Multidrug resistance protein MdtA-like C-terminal permuted SH3" evidence="16">
    <location>
        <begin position="308"/>
        <end position="367"/>
    </location>
</feature>
<dbReference type="NCBIfam" id="TIGR01730">
    <property type="entry name" value="RND_mfp"/>
    <property type="match status" value="1"/>
</dbReference>
<dbReference type="Pfam" id="PF25876">
    <property type="entry name" value="HH_MFP_RND"/>
    <property type="match status" value="1"/>
</dbReference>
<feature type="coiled-coil region" evidence="10">
    <location>
        <begin position="106"/>
        <end position="133"/>
    </location>
</feature>
<keyword evidence="5" id="KW-0997">Cell inner membrane</keyword>
<comment type="similarity">
    <text evidence="2">Belongs to the membrane fusion protein (MFP) (TC 8.A.1) family.</text>
</comment>
<feature type="signal peptide" evidence="12">
    <location>
        <begin position="1"/>
        <end position="24"/>
    </location>
</feature>
<accession>A0AA47ICW0</accession>
<evidence type="ECO:0000256" key="4">
    <source>
        <dbReference type="ARBA" id="ARBA00022475"/>
    </source>
</evidence>
<proteinExistence type="inferred from homology"/>
<dbReference type="InterPro" id="IPR058626">
    <property type="entry name" value="MdtA-like_b-barrel"/>
</dbReference>
<reference evidence="17" key="1">
    <citation type="submission" date="2022-10" db="EMBL/GenBank/DDBJ databases">
        <title>Complete genome sequence resource for Xanthomonas hortorum isolated from Greek Oregano.</title>
        <authorList>
            <person name="Gonzalez-Tobon J."/>
            <person name="Helmann T.C."/>
            <person name="Daughtrey M."/>
            <person name="Stodghill P.V."/>
            <person name="Filiatrault M.J."/>
        </authorList>
    </citation>
    <scope>NUCLEOTIDE SEQUENCE</scope>
    <source>
        <strain evidence="17">Oregano 108</strain>
    </source>
</reference>
<keyword evidence="7" id="KW-0472">Membrane</keyword>
<keyword evidence="6 12" id="KW-0732">Signal</keyword>
<comment type="subcellular location">
    <subcellularLocation>
        <location evidence="1">Cell inner membrane</location>
        <topology evidence="1">Lipid-anchor</topology>
    </subcellularLocation>
</comment>
<feature type="compositionally biased region" description="Low complexity" evidence="11">
    <location>
        <begin position="382"/>
        <end position="409"/>
    </location>
</feature>
<evidence type="ECO:0000256" key="6">
    <source>
        <dbReference type="ARBA" id="ARBA00022729"/>
    </source>
</evidence>
<gene>
    <name evidence="17" type="ORF">OEG85_07865</name>
</gene>
<dbReference type="GO" id="GO:0140330">
    <property type="term" value="P:xenobiotic detoxification by transmembrane export across the cell outer membrane"/>
    <property type="evidence" value="ECO:0007669"/>
    <property type="project" value="UniProtKB-ARBA"/>
</dbReference>
<dbReference type="InterPro" id="IPR058627">
    <property type="entry name" value="MdtA-like_C"/>
</dbReference>
<dbReference type="Pfam" id="PF25917">
    <property type="entry name" value="BSH_RND"/>
    <property type="match status" value="1"/>
</dbReference>
<dbReference type="GO" id="GO:0022857">
    <property type="term" value="F:transmembrane transporter activity"/>
    <property type="evidence" value="ECO:0007669"/>
    <property type="project" value="InterPro"/>
</dbReference>
<evidence type="ECO:0000259" key="14">
    <source>
        <dbReference type="Pfam" id="PF25917"/>
    </source>
</evidence>
<sequence length="409" mass="42656">MRPHASFRLPVLAAAVAATVLLSACGSPPGGPPPAEGMPEMGVLTVKPQPVTLTTELPGRTVPYLIAEVRPQVGGIVQTRQFTEGGDVKAGQTLYQIDPATYRASYASAQATLAKAQANLRTAKLKAQRYTELVQIKAISQQEGDDTDAALGQAEADVAAGKASVETARINLAFARMDAPISGRIGRSSVTPGALVTANQATALTTIQQLDPIYIDVTQPSAALLRLRQAMARGDLEKAGDDAAKVSLLLEDGSTYPLQGQLAFSDVTVDQNTGSITLRAVFPNPNAELLPGMYVRAVLQEGIKEQGVLVPQQAVSRNGAGKPTAFVVGADHKLQLRVLETDREVGDQWLVRSGLKTGEQVVVEGVSRARDGIEVKTVPWQPKGKPAAAGNAAGAAGTPSAPTAPRAAN</sequence>
<dbReference type="EMBL" id="CP107241">
    <property type="protein sequence ID" value="WAH65852.1"/>
    <property type="molecule type" value="Genomic_DNA"/>
</dbReference>
<feature type="domain" description="Multidrug resistance protein MdtA-like alpha-helical hairpin" evidence="13">
    <location>
        <begin position="106"/>
        <end position="174"/>
    </location>
</feature>
<dbReference type="AlphaFoldDB" id="A0AA47ICW0"/>
<dbReference type="Gene3D" id="2.40.420.20">
    <property type="match status" value="1"/>
</dbReference>
<dbReference type="Gene3D" id="2.40.50.100">
    <property type="match status" value="1"/>
</dbReference>
<feature type="region of interest" description="Disordered" evidence="11">
    <location>
        <begin position="379"/>
        <end position="409"/>
    </location>
</feature>
<dbReference type="RefSeq" id="WP_268214596.1">
    <property type="nucleotide sequence ID" value="NZ_CP107241.1"/>
</dbReference>
<evidence type="ECO:0000313" key="17">
    <source>
        <dbReference type="EMBL" id="WAH65852.1"/>
    </source>
</evidence>
<evidence type="ECO:0000256" key="11">
    <source>
        <dbReference type="SAM" id="MobiDB-lite"/>
    </source>
</evidence>
<dbReference type="Proteomes" id="UP001164737">
    <property type="component" value="Chromosome"/>
</dbReference>
<dbReference type="Gene3D" id="1.10.287.470">
    <property type="entry name" value="Helix hairpin bin"/>
    <property type="match status" value="1"/>
</dbReference>
<dbReference type="SUPFAM" id="SSF111369">
    <property type="entry name" value="HlyD-like secretion proteins"/>
    <property type="match status" value="1"/>
</dbReference>
<dbReference type="PROSITE" id="PS51257">
    <property type="entry name" value="PROKAR_LIPOPROTEIN"/>
    <property type="match status" value="1"/>
</dbReference>
<organism evidence="17 18">
    <name type="scientific">Xanthomonas hortorum</name>
    <dbReference type="NCBI Taxonomy" id="56454"/>
    <lineage>
        <taxon>Bacteria</taxon>
        <taxon>Pseudomonadati</taxon>
        <taxon>Pseudomonadota</taxon>
        <taxon>Gammaproteobacteria</taxon>
        <taxon>Lysobacterales</taxon>
        <taxon>Lysobacteraceae</taxon>
        <taxon>Xanthomonas</taxon>
    </lineage>
</organism>
<evidence type="ECO:0000259" key="16">
    <source>
        <dbReference type="Pfam" id="PF25967"/>
    </source>
</evidence>
<dbReference type="FunFam" id="1.10.287.470:FF:000002">
    <property type="entry name" value="Efflux RND transporter periplasmic adaptor subunit"/>
    <property type="match status" value="1"/>
</dbReference>
<feature type="domain" description="Multidrug resistance protein MdtA-like beta-barrel" evidence="15">
    <location>
        <begin position="212"/>
        <end position="302"/>
    </location>
</feature>
<evidence type="ECO:0000256" key="3">
    <source>
        <dbReference type="ARBA" id="ARBA00022448"/>
    </source>
</evidence>
<dbReference type="GO" id="GO:0046677">
    <property type="term" value="P:response to antibiotic"/>
    <property type="evidence" value="ECO:0007669"/>
    <property type="project" value="TreeGrafter"/>
</dbReference>
<keyword evidence="8" id="KW-0564">Palmitate</keyword>
<dbReference type="FunFam" id="2.40.30.170:FF:000001">
    <property type="entry name" value="Multidrug resistance efflux transporter MdtE"/>
    <property type="match status" value="1"/>
</dbReference>
<dbReference type="GO" id="GO:0005886">
    <property type="term" value="C:plasma membrane"/>
    <property type="evidence" value="ECO:0007669"/>
    <property type="project" value="UniProtKB-SubCell"/>
</dbReference>
<keyword evidence="3" id="KW-0813">Transport</keyword>
<dbReference type="Gene3D" id="2.40.30.170">
    <property type="match status" value="1"/>
</dbReference>
<dbReference type="PANTHER" id="PTHR30158:SF3">
    <property type="entry name" value="MULTIDRUG EFFLUX PUMP SUBUNIT ACRA-RELATED"/>
    <property type="match status" value="1"/>
</dbReference>
<evidence type="ECO:0000256" key="5">
    <source>
        <dbReference type="ARBA" id="ARBA00022519"/>
    </source>
</evidence>
<evidence type="ECO:0000256" key="8">
    <source>
        <dbReference type="ARBA" id="ARBA00023139"/>
    </source>
</evidence>
<evidence type="ECO:0000313" key="18">
    <source>
        <dbReference type="Proteomes" id="UP001164737"/>
    </source>
</evidence>